<proteinExistence type="predicted"/>
<dbReference type="InterPro" id="IPR005046">
    <property type="entry name" value="DUF285"/>
</dbReference>
<organism evidence="1 2">
    <name type="scientific">Mycoplasma leachii (strain DSM 21131 / NCTC 10133 / N29 / PG50)</name>
    <dbReference type="NCBI Taxonomy" id="880447"/>
    <lineage>
        <taxon>Bacteria</taxon>
        <taxon>Bacillati</taxon>
        <taxon>Mycoplasmatota</taxon>
        <taxon>Mollicutes</taxon>
        <taxon>Mycoplasmataceae</taxon>
        <taxon>Mycoplasma</taxon>
    </lineage>
</organism>
<dbReference type="RefSeq" id="WP_013447568.1">
    <property type="nucleotide sequence ID" value="NC_014751.1"/>
</dbReference>
<accession>E4PTM7</accession>
<keyword evidence="2" id="KW-1185">Reference proteome</keyword>
<gene>
    <name evidence="1" type="ordered locus">MSB_A0256</name>
</gene>
<dbReference type="Pfam" id="PF03382">
    <property type="entry name" value="DUF285"/>
    <property type="match status" value="1"/>
</dbReference>
<dbReference type="EMBL" id="CP002108">
    <property type="protein sequence ID" value="ADR23989.1"/>
    <property type="molecule type" value="Genomic_DNA"/>
</dbReference>
<sequence>MNRTFHGTKKFNGDISKWKTDNVEDITYMFFSAESFKGDLSKWKVSKSFY</sequence>
<protein>
    <submittedName>
        <fullName evidence="1">PARCEL domain protein</fullName>
    </submittedName>
</protein>
<dbReference type="AlphaFoldDB" id="E4PTM7"/>
<evidence type="ECO:0000313" key="1">
    <source>
        <dbReference type="EMBL" id="ADR23989.1"/>
    </source>
</evidence>
<reference evidence="1 2" key="2">
    <citation type="journal article" date="2012" name="J. Bacteriol.">
        <title>Complete Genome Sequences of Mycoplasma leachii Strain PG50T and the Pathogenic Mycoplasma mycoides subsp. mycoides Small Colony Biotype Strain Gladysdale.</title>
        <authorList>
            <person name="Wise K.S."/>
            <person name="Calcutt M.J."/>
            <person name="Foecking M.F."/>
            <person name="Madupu R."/>
            <person name="Deboy R.T."/>
            <person name="Roske K."/>
            <person name="Hvinden M.L."/>
            <person name="Martin T.R."/>
            <person name="Durkin A.S."/>
            <person name="Glass J.I."/>
            <person name="Methe B.A."/>
        </authorList>
    </citation>
    <scope>NUCLEOTIDE SEQUENCE [LARGE SCALE GENOMIC DNA]</scope>
    <source>
        <strain evidence="2">DSM 21131 / NCTC 10133 / N29 / PG50</strain>
    </source>
</reference>
<evidence type="ECO:0000313" key="2">
    <source>
        <dbReference type="Proteomes" id="UP000008712"/>
    </source>
</evidence>
<dbReference type="Proteomes" id="UP000008712">
    <property type="component" value="Chromosome"/>
</dbReference>
<dbReference type="HOGENOM" id="CLU_3120064_0_0_14"/>
<reference evidence="2" key="1">
    <citation type="submission" date="2010-07" db="EMBL/GenBank/DDBJ databases">
        <title>Genome sequence of Mycoplasma leachii PG50 MU clone A8.</title>
        <authorList>
            <person name="Wise K."/>
            <person name="Calcutt M.J."/>
            <person name="Foecking M.F."/>
            <person name="Madupu R."/>
            <person name="DeBoy R.T."/>
            <person name="Roske K."/>
            <person name="Martin T.R."/>
            <person name="Hvinden M.L."/>
            <person name="Durkin A.S."/>
            <person name="Glass J."/>
            <person name="Methe B.A."/>
        </authorList>
    </citation>
    <scope>NUCLEOTIDE SEQUENCE [LARGE SCALE GENOMIC DNA]</scope>
    <source>
        <strain evidence="2">DSM 21131 / NCTC 10133 / N29 / PG50</strain>
    </source>
</reference>
<dbReference type="KEGG" id="mlc:MSB_A0256"/>
<name>E4PTM7_MYCLG</name>